<dbReference type="KEGG" id="kphy:AOZ06_26765"/>
<feature type="transmembrane region" description="Helical" evidence="1">
    <location>
        <begin position="34"/>
        <end position="56"/>
    </location>
</feature>
<evidence type="ECO:0008006" key="4">
    <source>
        <dbReference type="Google" id="ProtNLM"/>
    </source>
</evidence>
<evidence type="ECO:0000256" key="1">
    <source>
        <dbReference type="SAM" id="Phobius"/>
    </source>
</evidence>
<name>A0A0N9I814_9PSEU</name>
<keyword evidence="1" id="KW-1133">Transmembrane helix</keyword>
<gene>
    <name evidence="2" type="ORF">AOZ06_26765</name>
</gene>
<evidence type="ECO:0000313" key="2">
    <source>
        <dbReference type="EMBL" id="ALG15086.1"/>
    </source>
</evidence>
<keyword evidence="3" id="KW-1185">Reference proteome</keyword>
<accession>A0A0N9I814</accession>
<sequence length="131" mass="13948">MGLVTVVTYAIYAIVVLSRSGSAPLTETPYVATLIWTVVGAITASVALEVVVAAATPKAEQHKDQRDTEIDHFGDRIAQSFTVIGGVAAMVLAMADADQFWIANTIYLAFALTAVLNSIARIAAYRWGFQG</sequence>
<proteinExistence type="predicted"/>
<keyword evidence="1" id="KW-0472">Membrane</keyword>
<feature type="transmembrane region" description="Helical" evidence="1">
    <location>
        <begin position="77"/>
        <end position="95"/>
    </location>
</feature>
<dbReference type="Proteomes" id="UP000063699">
    <property type="component" value="Chromosome"/>
</dbReference>
<evidence type="ECO:0000313" key="3">
    <source>
        <dbReference type="Proteomes" id="UP000063699"/>
    </source>
</evidence>
<organism evidence="2 3">
    <name type="scientific">Kibdelosporangium phytohabitans</name>
    <dbReference type="NCBI Taxonomy" id="860235"/>
    <lineage>
        <taxon>Bacteria</taxon>
        <taxon>Bacillati</taxon>
        <taxon>Actinomycetota</taxon>
        <taxon>Actinomycetes</taxon>
        <taxon>Pseudonocardiales</taxon>
        <taxon>Pseudonocardiaceae</taxon>
        <taxon>Kibdelosporangium</taxon>
    </lineage>
</organism>
<dbReference type="EMBL" id="CP012752">
    <property type="protein sequence ID" value="ALG15086.1"/>
    <property type="molecule type" value="Genomic_DNA"/>
</dbReference>
<dbReference type="STRING" id="860235.AOZ06_26765"/>
<keyword evidence="1" id="KW-0812">Transmembrane</keyword>
<feature type="transmembrane region" description="Helical" evidence="1">
    <location>
        <begin position="101"/>
        <end position="120"/>
    </location>
</feature>
<reference evidence="2 3" key="1">
    <citation type="submission" date="2015-07" db="EMBL/GenBank/DDBJ databases">
        <title>Genome sequencing of Kibdelosporangium phytohabitans.</title>
        <authorList>
            <person name="Qin S."/>
            <person name="Xing K."/>
        </authorList>
    </citation>
    <scope>NUCLEOTIDE SEQUENCE [LARGE SCALE GENOMIC DNA]</scope>
    <source>
        <strain evidence="2 3">KLBMP1111</strain>
    </source>
</reference>
<dbReference type="AlphaFoldDB" id="A0A0N9I814"/>
<protein>
    <recommendedName>
        <fullName evidence="4">DUF2178 domain-containing protein</fullName>
    </recommendedName>
</protein>